<dbReference type="PROSITE" id="PS00895">
    <property type="entry name" value="3_HYDROXYISOBUT_DH"/>
    <property type="match status" value="1"/>
</dbReference>
<dbReference type="Gene3D" id="1.10.1040.10">
    <property type="entry name" value="N-(1-d-carboxylethyl)-l-norvaline Dehydrogenase, domain 2"/>
    <property type="match status" value="2"/>
</dbReference>
<protein>
    <recommendedName>
        <fullName evidence="5">3-hydroxyisobutyrate dehydrogenase</fullName>
    </recommendedName>
</protein>
<organism evidence="3 4">
    <name type="scientific">Cladophialophora chaetospira</name>
    <dbReference type="NCBI Taxonomy" id="386627"/>
    <lineage>
        <taxon>Eukaryota</taxon>
        <taxon>Fungi</taxon>
        <taxon>Dikarya</taxon>
        <taxon>Ascomycota</taxon>
        <taxon>Pezizomycotina</taxon>
        <taxon>Eurotiomycetes</taxon>
        <taxon>Chaetothyriomycetidae</taxon>
        <taxon>Chaetothyriales</taxon>
        <taxon>Herpotrichiellaceae</taxon>
        <taxon>Cladophialophora</taxon>
    </lineage>
</organism>
<evidence type="ECO:0000313" key="4">
    <source>
        <dbReference type="Proteomes" id="UP001172673"/>
    </source>
</evidence>
<dbReference type="AlphaFoldDB" id="A0AA38WX70"/>
<sequence length="413" mass="43783">MTMETSIAFVGLGSMGCGMATNLVKCGFKVRGYDINELAAKRLVTAGGKRASTPKAAVEEGHANVLICMVATEQQASSCLFDTETGAAACLAVNGAILLCLTASPEFARNIRSSLDDQHREDITLLDCPVSGGADRASDGTLSILYSGAGQLPKNVGDVLKTLGSRLNPAGFQVGNASALKMVHQILVGVHIVAAAEVIGLATVAGLDIQALYREIMDGESASWLFGQRVPHMMALDKPPFSSLGIILKDLNMVNACGRARRFPLILSSTAAQIFSSTIGAGLGYEDDCAPLRLYLLGRDGLSAETRKVTDAKEAQKSESASGITISTVRNILRAIHLAAAAEAISFAQELELNLQVFHDFVKDAAGASVMFQEYSSRFLQTGLPMTLNLIDGNYDIAVELVSKLDNNEDYMK</sequence>
<name>A0AA38WX70_9EURO</name>
<comment type="caution">
    <text evidence="3">The sequence shown here is derived from an EMBL/GenBank/DDBJ whole genome shotgun (WGS) entry which is preliminary data.</text>
</comment>
<dbReference type="Pfam" id="PF14833">
    <property type="entry name" value="NAD_binding_11"/>
    <property type="match status" value="1"/>
</dbReference>
<dbReference type="InterPro" id="IPR008927">
    <property type="entry name" value="6-PGluconate_DH-like_C_sf"/>
</dbReference>
<dbReference type="InterPro" id="IPR002204">
    <property type="entry name" value="3-OH-isobutyrate_DH-rel_CS"/>
</dbReference>
<evidence type="ECO:0000259" key="1">
    <source>
        <dbReference type="Pfam" id="PF03446"/>
    </source>
</evidence>
<gene>
    <name evidence="3" type="ORF">H2200_012926</name>
</gene>
<feature type="domain" description="6-phosphogluconate dehydrogenase NADP-binding" evidence="1">
    <location>
        <begin position="6"/>
        <end position="167"/>
    </location>
</feature>
<evidence type="ECO:0000259" key="2">
    <source>
        <dbReference type="Pfam" id="PF14833"/>
    </source>
</evidence>
<proteinExistence type="predicted"/>
<dbReference type="EMBL" id="JAPDRK010000025">
    <property type="protein sequence ID" value="KAJ9602732.1"/>
    <property type="molecule type" value="Genomic_DNA"/>
</dbReference>
<accession>A0AA38WX70</accession>
<dbReference type="PANTHER" id="PTHR43060:SF17">
    <property type="entry name" value="L-THREONATE DEHYDROGENASE"/>
    <property type="match status" value="1"/>
</dbReference>
<dbReference type="InterPro" id="IPR013328">
    <property type="entry name" value="6PGD_dom2"/>
</dbReference>
<dbReference type="PANTHER" id="PTHR43060">
    <property type="entry name" value="3-HYDROXYISOBUTYRATE DEHYDROGENASE-LIKE 1, MITOCHONDRIAL-RELATED"/>
    <property type="match status" value="1"/>
</dbReference>
<evidence type="ECO:0008006" key="5">
    <source>
        <dbReference type="Google" id="ProtNLM"/>
    </source>
</evidence>
<dbReference type="GO" id="GO:0016491">
    <property type="term" value="F:oxidoreductase activity"/>
    <property type="evidence" value="ECO:0007669"/>
    <property type="project" value="InterPro"/>
</dbReference>
<feature type="domain" description="3-hydroxyisobutyrate dehydrogenase-like NAD-binding" evidence="2">
    <location>
        <begin position="175"/>
        <end position="295"/>
    </location>
</feature>
<dbReference type="InterPro" id="IPR006115">
    <property type="entry name" value="6PGDH_NADP-bd"/>
</dbReference>
<dbReference type="Proteomes" id="UP001172673">
    <property type="component" value="Unassembled WGS sequence"/>
</dbReference>
<dbReference type="GO" id="GO:0051287">
    <property type="term" value="F:NAD binding"/>
    <property type="evidence" value="ECO:0007669"/>
    <property type="project" value="InterPro"/>
</dbReference>
<dbReference type="SUPFAM" id="SSF51735">
    <property type="entry name" value="NAD(P)-binding Rossmann-fold domains"/>
    <property type="match status" value="1"/>
</dbReference>
<dbReference type="Pfam" id="PF03446">
    <property type="entry name" value="NAD_binding_2"/>
    <property type="match status" value="1"/>
</dbReference>
<reference evidence="3" key="1">
    <citation type="submission" date="2022-10" db="EMBL/GenBank/DDBJ databases">
        <title>Culturing micro-colonial fungi from biological soil crusts in the Mojave desert and describing Neophaeococcomyces mojavensis, and introducing the new genera and species Taxawa tesnikishii.</title>
        <authorList>
            <person name="Kurbessoian T."/>
            <person name="Stajich J.E."/>
        </authorList>
    </citation>
    <scope>NUCLEOTIDE SEQUENCE</scope>
    <source>
        <strain evidence="3">TK_41</strain>
    </source>
</reference>
<keyword evidence="4" id="KW-1185">Reference proteome</keyword>
<dbReference type="InterPro" id="IPR029154">
    <property type="entry name" value="HIBADH-like_NADP-bd"/>
</dbReference>
<dbReference type="GO" id="GO:0050661">
    <property type="term" value="F:NADP binding"/>
    <property type="evidence" value="ECO:0007669"/>
    <property type="project" value="InterPro"/>
</dbReference>
<evidence type="ECO:0000313" key="3">
    <source>
        <dbReference type="EMBL" id="KAJ9602732.1"/>
    </source>
</evidence>
<dbReference type="Gene3D" id="3.40.50.720">
    <property type="entry name" value="NAD(P)-binding Rossmann-like Domain"/>
    <property type="match status" value="1"/>
</dbReference>
<dbReference type="InterPro" id="IPR036291">
    <property type="entry name" value="NAD(P)-bd_dom_sf"/>
</dbReference>
<dbReference type="SUPFAM" id="SSF48179">
    <property type="entry name" value="6-phosphogluconate dehydrogenase C-terminal domain-like"/>
    <property type="match status" value="2"/>
</dbReference>